<keyword evidence="3" id="KW-1133">Transmembrane helix</keyword>
<gene>
    <name evidence="4" type="ORF">TCE0_017r03818</name>
</gene>
<feature type="region of interest" description="Disordered" evidence="2">
    <location>
        <begin position="937"/>
        <end position="973"/>
    </location>
</feature>
<evidence type="ECO:0000313" key="4">
    <source>
        <dbReference type="EMBL" id="GAM35463.1"/>
    </source>
</evidence>
<name>A0A6V8H3P0_TALPI</name>
<feature type="compositionally biased region" description="Basic and acidic residues" evidence="2">
    <location>
        <begin position="1001"/>
        <end position="1013"/>
    </location>
</feature>
<evidence type="ECO:0000256" key="2">
    <source>
        <dbReference type="SAM" id="MobiDB-lite"/>
    </source>
</evidence>
<dbReference type="SUPFAM" id="SSF48403">
    <property type="entry name" value="Ankyrin repeat"/>
    <property type="match status" value="1"/>
</dbReference>
<feature type="compositionally biased region" description="Basic residues" evidence="2">
    <location>
        <begin position="938"/>
        <end position="952"/>
    </location>
</feature>
<sequence>MRHKGRPLVSVDESHRTSDSAADSTGHDLSRQTVTMPDQEHYNLELIADAKSSIPEVDIVAIHDCYYRTQTVRRSVDLSASATDDVDDRRQRFTFPEAEARRSIAESRDGPFAYVEVSKKDEEVDATGLNQRINGELSEANSLASQVPQGHSFSADTTHATEQQEKIQGMEHPRKHRLSSVETRPLRKSSKVQNINWLPDAKMLQSGIPNARIWAYSYHKSNDNPPRAEYLIDVAKNLVLQLFKQRRLEEYDKIPIIFVGLEFGCLVLQKMTVLLDSPDELEGKMEILRLVAGVLFIDAPAPTLGSLTYFSKRDPKSMEYRPLDSNSVKEKDGPSINVPQLWKDFVDVAERSMISVVWFYFHVTLLPFQHTRVVLFQKVQDNNQESPFSNRRDLNYQRLIDQVKRCLVFKSSRDKLLAENLRKFFERRDFPAGARDSQGQTPLHWAALKGNLDAVELLTRRIQDMAIVQDKTGQIPLHVAVIQASKMDNPTDDDQTNWRNVILELMKGQVNVDCKDKEGKSAWDYADDKKRKWIKILKNERAWISGLLIKLSPGAQDLPDKPKRARLSACRRIEAGLSEFYWDPYSGEILNLKNPTIFRLIYHKKERLEEIFSNSKPPGLKSRCRWIHLPANNEQWIHVSTARTKYSQGPPLKAFMVLGPFYKAAHQRQFHGRIQADRSTLDTWSLKRDYINMSVYIQHRLKMNLTKVQFREKSNEQKNGQGRADYPPNESYGLNIQSNNRDDTVLRIPEFETSKNLPQQNMPTDTALVVFVHDFKGSIEARNNHEKNERIFPLWNRHLMMQNISIVEKNIMIVQDVIKHSEHVKTELDTLLKLTEMQVNAWEVRIAREGSQETRKQGNTLLVFTLVTIIFLPLSFLSSFFALSIDSFPKNPESGNTSWPLNEVTGYLLGITAALSIFFVTLAFKASSIRSWLEKRTDNRRKREKRKRSSHVKRAEVYNAPEDSDEENSDRESKNRYEVFYSGFDTSGKYHGSLGSISTSSRRDSSIQSEHRARLGATGSEDSDMSKQSSIRLSYLDAYFSESPSDHDRETRTTKQNPPAELTSKASKRARATALVNPMLRFVRRRRRARRTDIEAGESSSLSESDMDF</sequence>
<feature type="repeat" description="ANK" evidence="1">
    <location>
        <begin position="438"/>
        <end position="470"/>
    </location>
</feature>
<proteinExistence type="predicted"/>
<feature type="region of interest" description="Disordered" evidence="2">
    <location>
        <begin position="141"/>
        <end position="185"/>
    </location>
</feature>
<feature type="compositionally biased region" description="Polar residues" evidence="2">
    <location>
        <begin position="1098"/>
        <end position="1109"/>
    </location>
</feature>
<keyword evidence="1" id="KW-0040">ANK repeat</keyword>
<dbReference type="AlphaFoldDB" id="A0A6V8H3P0"/>
<keyword evidence="3" id="KW-0812">Transmembrane</keyword>
<feature type="region of interest" description="Disordered" evidence="2">
    <location>
        <begin position="712"/>
        <end position="734"/>
    </location>
</feature>
<dbReference type="PROSITE" id="PS50088">
    <property type="entry name" value="ANK_REPEAT"/>
    <property type="match status" value="1"/>
</dbReference>
<dbReference type="InterPro" id="IPR036770">
    <property type="entry name" value="Ankyrin_rpt-contain_sf"/>
</dbReference>
<feature type="compositionally biased region" description="Polar residues" evidence="2">
    <location>
        <begin position="141"/>
        <end position="161"/>
    </location>
</feature>
<feature type="region of interest" description="Disordered" evidence="2">
    <location>
        <begin position="992"/>
        <end position="1028"/>
    </location>
</feature>
<feature type="region of interest" description="Disordered" evidence="2">
    <location>
        <begin position="1"/>
        <end position="31"/>
    </location>
</feature>
<organism evidence="4 5">
    <name type="scientific">Talaromyces pinophilus</name>
    <name type="common">Penicillium pinophilum</name>
    <dbReference type="NCBI Taxonomy" id="128442"/>
    <lineage>
        <taxon>Eukaryota</taxon>
        <taxon>Fungi</taxon>
        <taxon>Dikarya</taxon>
        <taxon>Ascomycota</taxon>
        <taxon>Pezizomycotina</taxon>
        <taxon>Eurotiomycetes</taxon>
        <taxon>Eurotiomycetidae</taxon>
        <taxon>Eurotiales</taxon>
        <taxon>Trichocomaceae</taxon>
        <taxon>Talaromyces</taxon>
        <taxon>Talaromyces sect. Talaromyces</taxon>
    </lineage>
</organism>
<reference evidence="5" key="1">
    <citation type="journal article" date="2015" name="Genome Announc.">
        <title>Draft genome sequence of Talaromyces cellulolyticus strain Y-94, a source of lignocellulosic biomass-degrading enzymes.</title>
        <authorList>
            <person name="Fujii T."/>
            <person name="Koike H."/>
            <person name="Sawayama S."/>
            <person name="Yano S."/>
            <person name="Inoue H."/>
        </authorList>
    </citation>
    <scope>NUCLEOTIDE SEQUENCE [LARGE SCALE GENOMIC DNA]</scope>
    <source>
        <strain evidence="5">Y-94</strain>
    </source>
</reference>
<dbReference type="Gene3D" id="1.25.40.20">
    <property type="entry name" value="Ankyrin repeat-containing domain"/>
    <property type="match status" value="1"/>
</dbReference>
<dbReference type="EMBL" id="DF933813">
    <property type="protein sequence ID" value="GAM35463.1"/>
    <property type="molecule type" value="Genomic_DNA"/>
</dbReference>
<keyword evidence="5" id="KW-1185">Reference proteome</keyword>
<dbReference type="Gene3D" id="1.20.58.340">
    <property type="entry name" value="Magnesium transport protein CorA, transmembrane region"/>
    <property type="match status" value="1"/>
</dbReference>
<feature type="region of interest" description="Disordered" evidence="2">
    <location>
        <begin position="1042"/>
        <end position="1109"/>
    </location>
</feature>
<feature type="transmembrane region" description="Helical" evidence="3">
    <location>
        <begin position="861"/>
        <end position="885"/>
    </location>
</feature>
<dbReference type="PANTHER" id="PTHR24125:SF5">
    <property type="entry name" value="ANKYRIN REPEAT PROTEIN"/>
    <property type="match status" value="1"/>
</dbReference>
<keyword evidence="3" id="KW-0472">Membrane</keyword>
<dbReference type="InterPro" id="IPR002110">
    <property type="entry name" value="Ankyrin_rpt"/>
</dbReference>
<evidence type="ECO:0000256" key="3">
    <source>
        <dbReference type="SAM" id="Phobius"/>
    </source>
</evidence>
<dbReference type="PROSITE" id="PS50297">
    <property type="entry name" value="ANK_REP_REGION"/>
    <property type="match status" value="1"/>
</dbReference>
<feature type="compositionally biased region" description="Basic and acidic residues" evidence="2">
    <location>
        <begin position="1044"/>
        <end position="1053"/>
    </location>
</feature>
<dbReference type="Proteomes" id="UP000053095">
    <property type="component" value="Unassembled WGS sequence"/>
</dbReference>
<accession>A0A6V8H3P0</accession>
<dbReference type="PANTHER" id="PTHR24125">
    <property type="entry name" value="ANKYRIN REPEAT AND DEATH DOMAIN-CONTAINING PROTEIN"/>
    <property type="match status" value="1"/>
</dbReference>
<dbReference type="Pfam" id="PF12796">
    <property type="entry name" value="Ank_2"/>
    <property type="match status" value="1"/>
</dbReference>
<feature type="transmembrane region" description="Helical" evidence="3">
    <location>
        <begin position="905"/>
        <end position="926"/>
    </location>
</feature>
<dbReference type="InterPro" id="IPR052457">
    <property type="entry name" value="Ankyrin-DD_containing_protein"/>
</dbReference>
<evidence type="ECO:0000313" key="5">
    <source>
        <dbReference type="Proteomes" id="UP000053095"/>
    </source>
</evidence>
<protein>
    <submittedName>
        <fullName evidence="4">Uncharacterized protein</fullName>
    </submittedName>
</protein>
<feature type="compositionally biased region" description="Basic and acidic residues" evidence="2">
    <location>
        <begin position="162"/>
        <end position="172"/>
    </location>
</feature>
<evidence type="ECO:0000256" key="1">
    <source>
        <dbReference type="PROSITE-ProRule" id="PRU00023"/>
    </source>
</evidence>
<comment type="caution">
    <text evidence="4">The sequence shown here is derived from an EMBL/GenBank/DDBJ whole genome shotgun (WGS) entry which is preliminary data.</text>
</comment>
<dbReference type="SMART" id="SM00248">
    <property type="entry name" value="ANK"/>
    <property type="match status" value="2"/>
</dbReference>